<accession>A0A086T2S0</accession>
<comment type="caution">
    <text evidence="2">The sequence shown here is derived from an EMBL/GenBank/DDBJ whole genome shotgun (WGS) entry which is preliminary data.</text>
</comment>
<evidence type="ECO:0000313" key="2">
    <source>
        <dbReference type="EMBL" id="KFH43652.1"/>
    </source>
</evidence>
<evidence type="ECO:0000313" key="3">
    <source>
        <dbReference type="Proteomes" id="UP000029964"/>
    </source>
</evidence>
<dbReference type="EMBL" id="JPKY01000064">
    <property type="protein sequence ID" value="KFH43652.1"/>
    <property type="molecule type" value="Genomic_DNA"/>
</dbReference>
<keyword evidence="3" id="KW-1185">Reference proteome</keyword>
<proteinExistence type="predicted"/>
<dbReference type="Proteomes" id="UP000029964">
    <property type="component" value="Unassembled WGS sequence"/>
</dbReference>
<dbReference type="HOGENOM" id="CLU_1834563_0_0_1"/>
<protein>
    <submittedName>
        <fullName evidence="2">Uncharacterized protein</fullName>
    </submittedName>
</protein>
<evidence type="ECO:0000256" key="1">
    <source>
        <dbReference type="SAM" id="MobiDB-lite"/>
    </source>
</evidence>
<feature type="region of interest" description="Disordered" evidence="1">
    <location>
        <begin position="53"/>
        <end position="75"/>
    </location>
</feature>
<sequence>MSLPWRKEALADERKAHCRIKFKARPHHPSSPVSNNLCHFLCSGIFDQVSLEQKHATDPTPTSQSLADRTPPPATEQLISSTTLVSPSHRLPLVVLKGTRSTTALKAVDFVSDRDFSLRKSSHIINAIPPPAGGRAAEVA</sequence>
<name>A0A086T2S0_HAPC1</name>
<organism evidence="2 3">
    <name type="scientific">Hapsidospora chrysogenum (strain ATCC 11550 / CBS 779.69 / DSM 880 / IAM 14645 / JCM 23072 / IMI 49137)</name>
    <name type="common">Acremonium chrysogenum</name>
    <dbReference type="NCBI Taxonomy" id="857340"/>
    <lineage>
        <taxon>Eukaryota</taxon>
        <taxon>Fungi</taxon>
        <taxon>Dikarya</taxon>
        <taxon>Ascomycota</taxon>
        <taxon>Pezizomycotina</taxon>
        <taxon>Sordariomycetes</taxon>
        <taxon>Hypocreomycetidae</taxon>
        <taxon>Hypocreales</taxon>
        <taxon>Bionectriaceae</taxon>
        <taxon>Hapsidospora</taxon>
    </lineage>
</organism>
<reference evidence="3" key="1">
    <citation type="journal article" date="2014" name="Genome Announc.">
        <title>Genome sequence and annotation of Acremonium chrysogenum, producer of the beta-lactam antibiotic cephalosporin C.</title>
        <authorList>
            <person name="Terfehr D."/>
            <person name="Dahlmann T.A."/>
            <person name="Specht T."/>
            <person name="Zadra I."/>
            <person name="Kuernsteiner H."/>
            <person name="Kueck U."/>
        </authorList>
    </citation>
    <scope>NUCLEOTIDE SEQUENCE [LARGE SCALE GENOMIC DNA]</scope>
    <source>
        <strain evidence="3">ATCC 11550 / CBS 779.69 / DSM 880 / IAM 14645 / JCM 23072 / IMI 49137</strain>
    </source>
</reference>
<dbReference type="AlphaFoldDB" id="A0A086T2S0"/>
<gene>
    <name evidence="2" type="ORF">ACRE_055520</name>
</gene>
<dbReference type="OrthoDB" id="5242808at2759"/>